<name>A0A2J6RPL1_HYAVF</name>
<dbReference type="GO" id="GO:0016020">
    <property type="term" value="C:membrane"/>
    <property type="evidence" value="ECO:0007669"/>
    <property type="project" value="UniProtKB-SubCell"/>
</dbReference>
<feature type="chain" id="PRO_5014372619" description="Mid2 domain-containing protein" evidence="7">
    <location>
        <begin position="25"/>
        <end position="278"/>
    </location>
</feature>
<sequence>MKHAMLHSKACLGFGLLLVRSTLATLNTNCFRMSNGEVTENIGAVPCGVVTANSPNVACCNAGNYCLEDYICMDSGTPATGFSGYYTGGCTDITYLDKTCNPYCRSLPRADIIYNNQTQLWSCCGTESDNSTVNCNDPTTQVFEDPAPTALTATFSVGSTAVTSAAASTSSSSIVTTSSSSSTSSATTSSGSPAQTGTGATQPSSGLSTGAKAGIGVGVAIVGIAVLAGVIFALYRRRRREEMQPPGYDPKTAPAELGAVREVKPAEMGAGQPVLEMP</sequence>
<evidence type="ECO:0000256" key="1">
    <source>
        <dbReference type="ARBA" id="ARBA00004167"/>
    </source>
</evidence>
<proteinExistence type="predicted"/>
<evidence type="ECO:0000313" key="9">
    <source>
        <dbReference type="Proteomes" id="UP000235786"/>
    </source>
</evidence>
<reference evidence="8 9" key="1">
    <citation type="submission" date="2016-04" db="EMBL/GenBank/DDBJ databases">
        <title>A degradative enzymes factory behind the ericoid mycorrhizal symbiosis.</title>
        <authorList>
            <consortium name="DOE Joint Genome Institute"/>
            <person name="Martino E."/>
            <person name="Morin E."/>
            <person name="Grelet G."/>
            <person name="Kuo A."/>
            <person name="Kohler A."/>
            <person name="Daghino S."/>
            <person name="Barry K."/>
            <person name="Choi C."/>
            <person name="Cichocki N."/>
            <person name="Clum A."/>
            <person name="Copeland A."/>
            <person name="Hainaut M."/>
            <person name="Haridas S."/>
            <person name="Labutti K."/>
            <person name="Lindquist E."/>
            <person name="Lipzen A."/>
            <person name="Khouja H.-R."/>
            <person name="Murat C."/>
            <person name="Ohm R."/>
            <person name="Olson A."/>
            <person name="Spatafora J."/>
            <person name="Veneault-Fourrey C."/>
            <person name="Henrissat B."/>
            <person name="Grigoriev I."/>
            <person name="Martin F."/>
            <person name="Perotto S."/>
        </authorList>
    </citation>
    <scope>NUCLEOTIDE SEQUENCE [LARGE SCALE GENOMIC DNA]</scope>
    <source>
        <strain evidence="8 9">F</strain>
    </source>
</reference>
<keyword evidence="7" id="KW-0732">Signal</keyword>
<gene>
    <name evidence="8" type="ORF">L207DRAFT_633472</name>
</gene>
<accession>A0A2J6RPL1</accession>
<keyword evidence="4 6" id="KW-0472">Membrane</keyword>
<evidence type="ECO:0000256" key="6">
    <source>
        <dbReference type="SAM" id="Phobius"/>
    </source>
</evidence>
<feature type="signal peptide" evidence="7">
    <location>
        <begin position="1"/>
        <end position="24"/>
    </location>
</feature>
<dbReference type="EMBL" id="KZ613945">
    <property type="protein sequence ID" value="PMD40447.1"/>
    <property type="molecule type" value="Genomic_DNA"/>
</dbReference>
<evidence type="ECO:0000256" key="4">
    <source>
        <dbReference type="ARBA" id="ARBA00023136"/>
    </source>
</evidence>
<dbReference type="GO" id="GO:0071944">
    <property type="term" value="C:cell periphery"/>
    <property type="evidence" value="ECO:0007669"/>
    <property type="project" value="UniProtKB-ARBA"/>
</dbReference>
<organism evidence="8 9">
    <name type="scientific">Hyaloscypha variabilis (strain UAMH 11265 / GT02V1 / F)</name>
    <name type="common">Meliniomyces variabilis</name>
    <dbReference type="NCBI Taxonomy" id="1149755"/>
    <lineage>
        <taxon>Eukaryota</taxon>
        <taxon>Fungi</taxon>
        <taxon>Dikarya</taxon>
        <taxon>Ascomycota</taxon>
        <taxon>Pezizomycotina</taxon>
        <taxon>Leotiomycetes</taxon>
        <taxon>Helotiales</taxon>
        <taxon>Hyaloscyphaceae</taxon>
        <taxon>Hyaloscypha</taxon>
        <taxon>Hyaloscypha variabilis</taxon>
    </lineage>
</organism>
<keyword evidence="9" id="KW-1185">Reference proteome</keyword>
<comment type="subcellular location">
    <subcellularLocation>
        <location evidence="1">Membrane</location>
        <topology evidence="1">Single-pass membrane protein</topology>
    </subcellularLocation>
</comment>
<dbReference type="CDD" id="cd12087">
    <property type="entry name" value="TM_EGFR-like"/>
    <property type="match status" value="1"/>
</dbReference>
<dbReference type="AlphaFoldDB" id="A0A2J6RPL1"/>
<feature type="compositionally biased region" description="Low complexity" evidence="5">
    <location>
        <begin position="172"/>
        <end position="201"/>
    </location>
</feature>
<evidence type="ECO:0000256" key="3">
    <source>
        <dbReference type="ARBA" id="ARBA00022989"/>
    </source>
</evidence>
<evidence type="ECO:0008006" key="10">
    <source>
        <dbReference type="Google" id="ProtNLM"/>
    </source>
</evidence>
<feature type="transmembrane region" description="Helical" evidence="6">
    <location>
        <begin position="213"/>
        <end position="235"/>
    </location>
</feature>
<dbReference type="InterPro" id="IPR051694">
    <property type="entry name" value="Immunoregulatory_rcpt-like"/>
</dbReference>
<feature type="region of interest" description="Disordered" evidence="5">
    <location>
        <begin position="172"/>
        <end position="206"/>
    </location>
</feature>
<evidence type="ECO:0000256" key="7">
    <source>
        <dbReference type="SAM" id="SignalP"/>
    </source>
</evidence>
<keyword evidence="2 6" id="KW-0812">Transmembrane</keyword>
<evidence type="ECO:0000256" key="2">
    <source>
        <dbReference type="ARBA" id="ARBA00022692"/>
    </source>
</evidence>
<dbReference type="PANTHER" id="PTHR15549">
    <property type="entry name" value="PAIRED IMMUNOGLOBULIN-LIKE TYPE 2 RECEPTOR"/>
    <property type="match status" value="1"/>
</dbReference>
<evidence type="ECO:0000256" key="5">
    <source>
        <dbReference type="SAM" id="MobiDB-lite"/>
    </source>
</evidence>
<dbReference type="STRING" id="1149755.A0A2J6RPL1"/>
<dbReference type="Proteomes" id="UP000235786">
    <property type="component" value="Unassembled WGS sequence"/>
</dbReference>
<dbReference type="OrthoDB" id="5215637at2759"/>
<evidence type="ECO:0000313" key="8">
    <source>
        <dbReference type="EMBL" id="PMD40447.1"/>
    </source>
</evidence>
<feature type="region of interest" description="Disordered" evidence="5">
    <location>
        <begin position="242"/>
        <end position="278"/>
    </location>
</feature>
<protein>
    <recommendedName>
        <fullName evidence="10">Mid2 domain-containing protein</fullName>
    </recommendedName>
</protein>
<keyword evidence="3 6" id="KW-1133">Transmembrane helix</keyword>